<accession>A0A8A7KM59</accession>
<dbReference type="Proteomes" id="UP000665020">
    <property type="component" value="Chromosome"/>
</dbReference>
<dbReference type="Pfam" id="PF02567">
    <property type="entry name" value="PhzC-PhzF"/>
    <property type="match status" value="1"/>
</dbReference>
<dbReference type="PIRSF" id="PIRSF016184">
    <property type="entry name" value="PhzC_PhzF"/>
    <property type="match status" value="1"/>
</dbReference>
<dbReference type="SUPFAM" id="SSF54506">
    <property type="entry name" value="Diaminopimelate epimerase-like"/>
    <property type="match status" value="1"/>
</dbReference>
<evidence type="ECO:0000256" key="1">
    <source>
        <dbReference type="ARBA" id="ARBA00008270"/>
    </source>
</evidence>
<name>A0A8A7KM59_9FIRM</name>
<comment type="similarity">
    <text evidence="1">Belongs to the PhzF family.</text>
</comment>
<gene>
    <name evidence="4" type="ORF">GM661_14975</name>
</gene>
<dbReference type="NCBIfam" id="TIGR00654">
    <property type="entry name" value="PhzF_family"/>
    <property type="match status" value="1"/>
</dbReference>
<keyword evidence="2 4" id="KW-0413">Isomerase</keyword>
<evidence type="ECO:0000313" key="4">
    <source>
        <dbReference type="EMBL" id="QTL99164.1"/>
    </source>
</evidence>
<dbReference type="AlphaFoldDB" id="A0A8A7KM59"/>
<dbReference type="RefSeq" id="WP_230869810.1">
    <property type="nucleotide sequence ID" value="NZ_CP046640.1"/>
</dbReference>
<sequence length="261" mass="29535">MNIFIVDAFTDQPYRGNPAAVCFLDSVKKDDWMQDVAKEMNLSETAFILKEDNAFSLRWFTPETEVDLCGHATLASAHILWEKGFVKGNEIRFNTKRGLLTAVKEEDWIELNFPLEIEEECLTPVELKKGLGVDFKYTGKNRLDYIVEIESEESLKRLQPDFNILKKIKSRGIIVTSQTKKTGIDFVSRCFYPVLGINEDPVTGSAHCCLGPFWQQKLKKNKLTARQLSSRGGLLKLTVLKERILIAGQAVTTLQGQLCGK</sequence>
<dbReference type="PANTHER" id="PTHR13774">
    <property type="entry name" value="PHENAZINE BIOSYNTHESIS PROTEIN"/>
    <property type="match status" value="1"/>
</dbReference>
<dbReference type="EMBL" id="CP046640">
    <property type="protein sequence ID" value="QTL99164.1"/>
    <property type="molecule type" value="Genomic_DNA"/>
</dbReference>
<evidence type="ECO:0000256" key="2">
    <source>
        <dbReference type="ARBA" id="ARBA00023235"/>
    </source>
</evidence>
<dbReference type="PANTHER" id="PTHR13774:SF17">
    <property type="entry name" value="PHENAZINE BIOSYNTHESIS-LIKE DOMAIN-CONTAINING PROTEIN"/>
    <property type="match status" value="1"/>
</dbReference>
<dbReference type="GO" id="GO:0016853">
    <property type="term" value="F:isomerase activity"/>
    <property type="evidence" value="ECO:0007669"/>
    <property type="project" value="UniProtKB-KW"/>
</dbReference>
<protein>
    <submittedName>
        <fullName evidence="4">PhzF family phenazine biosynthesis isomerase</fullName>
    </submittedName>
</protein>
<dbReference type="Gene3D" id="3.10.310.10">
    <property type="entry name" value="Diaminopimelate Epimerase, Chain A, domain 1"/>
    <property type="match status" value="2"/>
</dbReference>
<organism evidence="4 5">
    <name type="scientific">Iocasia fonsfrigidae</name>
    <dbReference type="NCBI Taxonomy" id="2682810"/>
    <lineage>
        <taxon>Bacteria</taxon>
        <taxon>Bacillati</taxon>
        <taxon>Bacillota</taxon>
        <taxon>Clostridia</taxon>
        <taxon>Halanaerobiales</taxon>
        <taxon>Halanaerobiaceae</taxon>
        <taxon>Iocasia</taxon>
    </lineage>
</organism>
<dbReference type="KEGG" id="ifn:GM661_14975"/>
<proteinExistence type="inferred from homology"/>
<dbReference type="InterPro" id="IPR003719">
    <property type="entry name" value="Phenazine_PhzF-like"/>
</dbReference>
<reference evidence="4" key="1">
    <citation type="submission" date="2019-12" db="EMBL/GenBank/DDBJ databases">
        <authorList>
            <person name="zhang j."/>
            <person name="sun C.M."/>
        </authorList>
    </citation>
    <scope>NUCLEOTIDE SEQUENCE</scope>
    <source>
        <strain evidence="4">NS-1</strain>
    </source>
</reference>
<keyword evidence="5" id="KW-1185">Reference proteome</keyword>
<dbReference type="GO" id="GO:0005737">
    <property type="term" value="C:cytoplasm"/>
    <property type="evidence" value="ECO:0007669"/>
    <property type="project" value="TreeGrafter"/>
</dbReference>
<evidence type="ECO:0000256" key="3">
    <source>
        <dbReference type="PIRSR" id="PIRSR016184-1"/>
    </source>
</evidence>
<evidence type="ECO:0000313" key="5">
    <source>
        <dbReference type="Proteomes" id="UP000665020"/>
    </source>
</evidence>
<feature type="active site" evidence="3">
    <location>
        <position position="44"/>
    </location>
</feature>